<feature type="transmembrane region" description="Helical" evidence="7">
    <location>
        <begin position="292"/>
        <end position="315"/>
    </location>
</feature>
<dbReference type="Gene3D" id="1.10.3720.10">
    <property type="entry name" value="MetI-like"/>
    <property type="match status" value="1"/>
</dbReference>
<feature type="transmembrane region" description="Helical" evidence="7">
    <location>
        <begin position="241"/>
        <end position="272"/>
    </location>
</feature>
<evidence type="ECO:0000256" key="7">
    <source>
        <dbReference type="RuleBase" id="RU363032"/>
    </source>
</evidence>
<dbReference type="GO" id="GO:0055085">
    <property type="term" value="P:transmembrane transport"/>
    <property type="evidence" value="ECO:0007669"/>
    <property type="project" value="InterPro"/>
</dbReference>
<accession>A0A3Q9J1J3</accession>
<sequence length="351" mass="37435">MSPHDPADPRVEVEPAEESGIIDQHPDSGLTVQAPVAARSPLQLVWSRLRRDTTAMVSVAVILLVILAALAAPLIAAWIGHGPDEQFRDDGLTEFGTPVGPNGQFLLGTDNLGRDVLVRLVYGAQVSLIVAFAATLGALGIGTIVGLVAGFLRGWVDTVLTWLMDTTLSLPQLLFAISLVALVGPSLGTTVVVIVLFSWAPIARVVRGQVLSLREREFVEAARSLGASNWRIMRVDVLPNLLVPILVYGTLLIPQAIVFEATLSFLGLGVLPPTATWGNMLSIASQGSLYTIAPWLVIFPSAALLAVTLAFNLLGDSIRDALDPRQTLFAGRRKLARTRAARRAAKAEARA</sequence>
<feature type="transmembrane region" description="Helical" evidence="7">
    <location>
        <begin position="172"/>
        <end position="197"/>
    </location>
</feature>
<name>A0A3Q9J1J3_9MICO</name>
<feature type="transmembrane region" description="Helical" evidence="7">
    <location>
        <begin position="55"/>
        <end position="79"/>
    </location>
</feature>
<comment type="subcellular location">
    <subcellularLocation>
        <location evidence="1 7">Cell membrane</location>
        <topology evidence="1 7">Multi-pass membrane protein</topology>
    </subcellularLocation>
</comment>
<comment type="similarity">
    <text evidence="7">Belongs to the binding-protein-dependent transport system permease family.</text>
</comment>
<dbReference type="AlphaFoldDB" id="A0A3Q9J1J3"/>
<dbReference type="SUPFAM" id="SSF161098">
    <property type="entry name" value="MetI-like"/>
    <property type="match status" value="1"/>
</dbReference>
<dbReference type="GO" id="GO:0005886">
    <property type="term" value="C:plasma membrane"/>
    <property type="evidence" value="ECO:0007669"/>
    <property type="project" value="UniProtKB-SubCell"/>
</dbReference>
<feature type="transmembrane region" description="Helical" evidence="7">
    <location>
        <begin position="128"/>
        <end position="152"/>
    </location>
</feature>
<evidence type="ECO:0000313" key="10">
    <source>
        <dbReference type="Proteomes" id="UP000276888"/>
    </source>
</evidence>
<reference evidence="9 10" key="1">
    <citation type="submission" date="2018-08" db="EMBL/GenBank/DDBJ databases">
        <title>Microbacterium lemovicicum sp. nov., a bacterium isolated from a natural uranium-rich soil.</title>
        <authorList>
            <person name="ORTET P."/>
        </authorList>
    </citation>
    <scope>NUCLEOTIDE SEQUENCE [LARGE SCALE GENOMIC DNA]</scope>
    <source>
        <strain evidence="9 10">Viu22</strain>
    </source>
</reference>
<dbReference type="InterPro" id="IPR000515">
    <property type="entry name" value="MetI-like"/>
</dbReference>
<keyword evidence="10" id="KW-1185">Reference proteome</keyword>
<evidence type="ECO:0000256" key="6">
    <source>
        <dbReference type="ARBA" id="ARBA00023136"/>
    </source>
</evidence>
<dbReference type="EMBL" id="CP031423">
    <property type="protein sequence ID" value="AZS37826.1"/>
    <property type="molecule type" value="Genomic_DNA"/>
</dbReference>
<evidence type="ECO:0000256" key="1">
    <source>
        <dbReference type="ARBA" id="ARBA00004651"/>
    </source>
</evidence>
<keyword evidence="3" id="KW-1003">Cell membrane</keyword>
<dbReference type="Pfam" id="PF00528">
    <property type="entry name" value="BPD_transp_1"/>
    <property type="match status" value="1"/>
</dbReference>
<keyword evidence="6 7" id="KW-0472">Membrane</keyword>
<evidence type="ECO:0000313" key="9">
    <source>
        <dbReference type="EMBL" id="AZS37826.1"/>
    </source>
</evidence>
<dbReference type="OrthoDB" id="9812701at2"/>
<dbReference type="PANTHER" id="PTHR43386">
    <property type="entry name" value="OLIGOPEPTIDE TRANSPORT SYSTEM PERMEASE PROTEIN APPC"/>
    <property type="match status" value="1"/>
</dbReference>
<gene>
    <name evidence="9" type="primary">gsiD_5</name>
    <name evidence="9" type="ORF">CVS47_02473</name>
</gene>
<dbReference type="PANTHER" id="PTHR43386:SF1">
    <property type="entry name" value="D,D-DIPEPTIDE TRANSPORT SYSTEM PERMEASE PROTEIN DDPC-RELATED"/>
    <property type="match status" value="1"/>
</dbReference>
<dbReference type="InterPro" id="IPR050366">
    <property type="entry name" value="BP-dependent_transpt_permease"/>
</dbReference>
<dbReference type="Proteomes" id="UP000276888">
    <property type="component" value="Chromosome"/>
</dbReference>
<dbReference type="InterPro" id="IPR035906">
    <property type="entry name" value="MetI-like_sf"/>
</dbReference>
<evidence type="ECO:0000256" key="2">
    <source>
        <dbReference type="ARBA" id="ARBA00022448"/>
    </source>
</evidence>
<organism evidence="9 10">
    <name type="scientific">Microbacterium lemovicicum</name>
    <dbReference type="NCBI Taxonomy" id="1072463"/>
    <lineage>
        <taxon>Bacteria</taxon>
        <taxon>Bacillati</taxon>
        <taxon>Actinomycetota</taxon>
        <taxon>Actinomycetes</taxon>
        <taxon>Micrococcales</taxon>
        <taxon>Microbacteriaceae</taxon>
        <taxon>Microbacterium</taxon>
    </lineage>
</organism>
<proteinExistence type="inferred from homology"/>
<keyword evidence="4 7" id="KW-0812">Transmembrane</keyword>
<dbReference type="KEGG" id="mlv:CVS47_02473"/>
<evidence type="ECO:0000259" key="8">
    <source>
        <dbReference type="PROSITE" id="PS50928"/>
    </source>
</evidence>
<dbReference type="Pfam" id="PF12911">
    <property type="entry name" value="OppC_N"/>
    <property type="match status" value="1"/>
</dbReference>
<dbReference type="CDD" id="cd06261">
    <property type="entry name" value="TM_PBP2"/>
    <property type="match status" value="1"/>
</dbReference>
<feature type="domain" description="ABC transmembrane type-1" evidence="8">
    <location>
        <begin position="124"/>
        <end position="315"/>
    </location>
</feature>
<dbReference type="PROSITE" id="PS50928">
    <property type="entry name" value="ABC_TM1"/>
    <property type="match status" value="1"/>
</dbReference>
<keyword evidence="5 7" id="KW-1133">Transmembrane helix</keyword>
<dbReference type="RefSeq" id="WP_127096333.1">
    <property type="nucleotide sequence ID" value="NZ_CP031423.1"/>
</dbReference>
<keyword evidence="2 7" id="KW-0813">Transport</keyword>
<dbReference type="InterPro" id="IPR025966">
    <property type="entry name" value="OppC_N"/>
</dbReference>
<protein>
    <submittedName>
        <fullName evidence="9">Glutathione transport system permease protein GsiD</fullName>
    </submittedName>
</protein>
<evidence type="ECO:0000256" key="5">
    <source>
        <dbReference type="ARBA" id="ARBA00022989"/>
    </source>
</evidence>
<evidence type="ECO:0000256" key="4">
    <source>
        <dbReference type="ARBA" id="ARBA00022692"/>
    </source>
</evidence>
<evidence type="ECO:0000256" key="3">
    <source>
        <dbReference type="ARBA" id="ARBA00022475"/>
    </source>
</evidence>